<dbReference type="GO" id="GO:0010468">
    <property type="term" value="P:regulation of gene expression"/>
    <property type="evidence" value="ECO:0007669"/>
    <property type="project" value="TreeGrafter"/>
</dbReference>
<accession>A0A2N1JGR5</accession>
<dbReference type="EMBL" id="KZ454987">
    <property type="protein sequence ID" value="PKI85728.1"/>
    <property type="molecule type" value="Genomic_DNA"/>
</dbReference>
<sequence>MISVVRLSKRSQLHAAAQARKTEQQNAMRNEEQVAQLEMGTGLAHDDEPIGPQPAPLHEREPCRSHAYGPGLLPGEGMAMASYVQDGKRIPRRGEIGLDTERIQALERAGYVMSGSRHQAMNAVRTRKENQVISGEEKRAQLRLQAEAHAKKEAEIIAQFREMVDAMQSKSGS</sequence>
<dbReference type="InterPro" id="IPR040466">
    <property type="entry name" value="NKAP"/>
</dbReference>
<dbReference type="AlphaFoldDB" id="A0A2N1JGR5"/>
<dbReference type="Proteomes" id="UP000232875">
    <property type="component" value="Unassembled WGS sequence"/>
</dbReference>
<protein>
    <recommendedName>
        <fullName evidence="2">NF-kappa-B-activating protein C-terminal domain-containing protein</fullName>
    </recommendedName>
</protein>
<proteinExistence type="inferred from homology"/>
<reference evidence="3 4" key="1">
    <citation type="submission" date="2017-10" db="EMBL/GenBank/DDBJ databases">
        <title>A novel species of cold-tolerant Malassezia isolated from bats.</title>
        <authorList>
            <person name="Lorch J.M."/>
            <person name="Palmer J.M."/>
            <person name="Vanderwolf K.J."/>
            <person name="Schmidt K.Z."/>
            <person name="Verant M.L."/>
            <person name="Weller T.J."/>
            <person name="Blehert D.S."/>
        </authorList>
    </citation>
    <scope>NUCLEOTIDE SEQUENCE [LARGE SCALE GENOMIC DNA]</scope>
    <source>
        <strain evidence="3 4">NWHC:44797-103</strain>
    </source>
</reference>
<feature type="domain" description="NF-kappa-B-activating protein C-terminal" evidence="2">
    <location>
        <begin position="66"/>
        <end position="165"/>
    </location>
</feature>
<dbReference type="PANTHER" id="PTHR13087">
    <property type="entry name" value="NF-KAPPA B ACTIVATING PROTEIN"/>
    <property type="match status" value="1"/>
</dbReference>
<dbReference type="Pfam" id="PF06047">
    <property type="entry name" value="Nkap_C"/>
    <property type="match status" value="1"/>
</dbReference>
<dbReference type="InterPro" id="IPR009269">
    <property type="entry name" value="NKAP_C"/>
</dbReference>
<evidence type="ECO:0000313" key="3">
    <source>
        <dbReference type="EMBL" id="PKI85728.1"/>
    </source>
</evidence>
<comment type="similarity">
    <text evidence="1">Belongs to the NKAP family.</text>
</comment>
<dbReference type="GO" id="GO:0005634">
    <property type="term" value="C:nucleus"/>
    <property type="evidence" value="ECO:0007669"/>
    <property type="project" value="TreeGrafter"/>
</dbReference>
<gene>
    <name evidence="3" type="ORF">MVES_000653</name>
</gene>
<dbReference type="OrthoDB" id="273141at2759"/>
<evidence type="ECO:0000313" key="4">
    <source>
        <dbReference type="Proteomes" id="UP000232875"/>
    </source>
</evidence>
<evidence type="ECO:0000256" key="1">
    <source>
        <dbReference type="ARBA" id="ARBA00009313"/>
    </source>
</evidence>
<dbReference type="PANTHER" id="PTHR13087:SF0">
    <property type="entry name" value="NFKB ACTIVATING PROTEIN LIKE"/>
    <property type="match status" value="1"/>
</dbReference>
<dbReference type="GO" id="GO:0003682">
    <property type="term" value="F:chromatin binding"/>
    <property type="evidence" value="ECO:0007669"/>
    <property type="project" value="InterPro"/>
</dbReference>
<name>A0A2N1JGR5_9BASI</name>
<evidence type="ECO:0000259" key="2">
    <source>
        <dbReference type="Pfam" id="PF06047"/>
    </source>
</evidence>
<dbReference type="STRING" id="2020962.A0A2N1JGR5"/>
<organism evidence="3 4">
    <name type="scientific">Malassezia vespertilionis</name>
    <dbReference type="NCBI Taxonomy" id="2020962"/>
    <lineage>
        <taxon>Eukaryota</taxon>
        <taxon>Fungi</taxon>
        <taxon>Dikarya</taxon>
        <taxon>Basidiomycota</taxon>
        <taxon>Ustilaginomycotina</taxon>
        <taxon>Malasseziomycetes</taxon>
        <taxon>Malasseziales</taxon>
        <taxon>Malasseziaceae</taxon>
        <taxon>Malassezia</taxon>
    </lineage>
</organism>
<keyword evidence="4" id="KW-1185">Reference proteome</keyword>